<name>A0ABV2AGF5_9EUKA</name>
<comment type="caution">
    <text evidence="4">The sequence shown here is derived from an EMBL/GenBank/DDBJ whole genome shotgun (WGS) entry which is preliminary data.</text>
</comment>
<dbReference type="CDD" id="cd06089">
    <property type="entry name" value="KOW_RPL26"/>
    <property type="match status" value="1"/>
</dbReference>
<reference evidence="4 5" key="1">
    <citation type="journal article" date="2024" name="BMC Biol.">
        <title>Comparative genomics of Ascetosporea gives new insight into the evolutionary basis for animal parasitism in Rhizaria.</title>
        <authorList>
            <person name="Hiltunen Thoren M."/>
            <person name="Onut-Brannstrom I."/>
            <person name="Alfjorden A."/>
            <person name="Peckova H."/>
            <person name="Swords F."/>
            <person name="Hooper C."/>
            <person name="Holzer A.S."/>
            <person name="Bass D."/>
            <person name="Burki F."/>
        </authorList>
    </citation>
    <scope>NUCLEOTIDE SEQUENCE [LARGE SCALE GENOMIC DNA]</scope>
    <source>
        <strain evidence="4">20-A016</strain>
    </source>
</reference>
<keyword evidence="5" id="KW-1185">Reference proteome</keyword>
<evidence type="ECO:0000256" key="3">
    <source>
        <dbReference type="ARBA" id="ARBA00023274"/>
    </source>
</evidence>
<dbReference type="Proteomes" id="UP001439008">
    <property type="component" value="Unassembled WGS sequence"/>
</dbReference>
<protein>
    <submittedName>
        <fullName evidence="4">Uncharacterized protein</fullName>
    </submittedName>
</protein>
<dbReference type="EMBL" id="JBDODL010000119">
    <property type="protein sequence ID" value="MES1918761.1"/>
    <property type="molecule type" value="Genomic_DNA"/>
</dbReference>
<dbReference type="InterPro" id="IPR014722">
    <property type="entry name" value="Rib_uL2_dom2"/>
</dbReference>
<accession>A0ABV2AGF5</accession>
<keyword evidence="3" id="KW-0687">Ribonucleoprotein</keyword>
<organism evidence="4 5">
    <name type="scientific">Bonamia ostreae</name>
    <dbReference type="NCBI Taxonomy" id="126728"/>
    <lineage>
        <taxon>Eukaryota</taxon>
        <taxon>Sar</taxon>
        <taxon>Rhizaria</taxon>
        <taxon>Endomyxa</taxon>
        <taxon>Ascetosporea</taxon>
        <taxon>Haplosporida</taxon>
        <taxon>Bonamia</taxon>
    </lineage>
</organism>
<sequence length="412" mass="47853">MMRISKIRFPATTIKNQTYFFSTKTTTAQNRKNRSLYDDNKSEANKMINKKIDAKLDTLKPHEKPTFPYHFRKRAAQSPTSFDNYQKEILPKKIQNMRRANKIKNKTSHADWTFWLHDEVKVVKGIHKDQEGIVSQYFRELNEVVVKGVNMYIENPSTNDENANSGIYSVEGPMKSDFLKHFGYETATIAFGDKLDQNLVKKAISKRLNLCDFCGEFQVQLIRDKSITFSLRLPEKDCQNTHKGIERLSSLKPSEYLTLDDNSIYIEQVEVHTKPEEILNVKMVSVPQKPFCKNQRVVSMLENHFSKRGTVTETYLNQILVKFDDEEKVSGPFNTFYFAALENGKIVKNTPLLTYNKRVVYKLLSNKVFPFDLISFPAKPKPKTMMQTFYEFPQTENFHLNTSVEDAVSKTI</sequence>
<dbReference type="InterPro" id="IPR041988">
    <property type="entry name" value="Ribosomal_uL24_KOW"/>
</dbReference>
<keyword evidence="2" id="KW-0689">Ribosomal protein</keyword>
<evidence type="ECO:0000313" key="4">
    <source>
        <dbReference type="EMBL" id="MES1918761.1"/>
    </source>
</evidence>
<dbReference type="InterPro" id="IPR008991">
    <property type="entry name" value="Translation_prot_SH3-like_sf"/>
</dbReference>
<dbReference type="PANTHER" id="PTHR12903">
    <property type="entry name" value="MITOCHONDRIAL RIBOSOMAL PROTEIN L24"/>
    <property type="match status" value="1"/>
</dbReference>
<evidence type="ECO:0000256" key="1">
    <source>
        <dbReference type="ARBA" id="ARBA00010618"/>
    </source>
</evidence>
<dbReference type="SUPFAM" id="SSF50104">
    <property type="entry name" value="Translation proteins SH3-like domain"/>
    <property type="match status" value="1"/>
</dbReference>
<proteinExistence type="inferred from homology"/>
<dbReference type="InterPro" id="IPR003256">
    <property type="entry name" value="Ribosomal_uL24"/>
</dbReference>
<comment type="similarity">
    <text evidence="1">Belongs to the universal ribosomal protein uL24 family.</text>
</comment>
<dbReference type="Gene3D" id="2.30.30.30">
    <property type="match status" value="1"/>
</dbReference>
<evidence type="ECO:0000256" key="2">
    <source>
        <dbReference type="ARBA" id="ARBA00022980"/>
    </source>
</evidence>
<gene>
    <name evidence="4" type="ORF">MHBO_000672</name>
</gene>
<evidence type="ECO:0000313" key="5">
    <source>
        <dbReference type="Proteomes" id="UP001439008"/>
    </source>
</evidence>